<keyword evidence="1" id="KW-1133">Transmembrane helix</keyword>
<dbReference type="KEGG" id="cbq:AL705_05355"/>
<dbReference type="RefSeq" id="WP_053962134.1">
    <property type="nucleotide sequence ID" value="NZ_CAJPTR010000076.1"/>
</dbReference>
<feature type="transmembrane region" description="Helical" evidence="1">
    <location>
        <begin position="171"/>
        <end position="186"/>
    </location>
</feature>
<evidence type="ECO:0000313" key="2">
    <source>
        <dbReference type="EMBL" id="ALE19116.1"/>
    </source>
</evidence>
<dbReference type="Proteomes" id="UP000068137">
    <property type="component" value="Chromosome"/>
</dbReference>
<feature type="transmembrane region" description="Helical" evidence="1">
    <location>
        <begin position="402"/>
        <end position="428"/>
    </location>
</feature>
<dbReference type="OrthoDB" id="3778510at2"/>
<reference evidence="2 4" key="1">
    <citation type="journal article" date="2015" name="Genome Announc.">
        <title>Complete Genome Sequences for Two Strains of a Novel Fastidious, Partially Acid-Fast, Gram-Positive Corynebacterineae Bacterium, Derived from Human Clinical Samples.</title>
        <authorList>
            <person name="Nicholson A.C."/>
            <person name="Bell M."/>
            <person name="Humrighouse B.W."/>
            <person name="McQuiston J.R."/>
        </authorList>
    </citation>
    <scope>NUCLEOTIDE SEQUENCE [LARGE SCALE GENOMIC DNA]</scope>
    <source>
        <strain evidence="2 4">X1698</strain>
    </source>
</reference>
<sequence>MLSRPALSSRRYWVVAGVLVAVAVLLHTVVVAQGSFSTDDLVLIGHYQHCGLSSMCLFWNHHGHLMPGAFLLSGLATRMAPVQWWLPALQLGLLHSIAVLATLRMVTVISGKRWLSLAALGMVLLSPVALPSTVWWSAGLTFLPLWAGLAWTAADTVVLCRSTDVDRRQLLMVRIILVYLLTLFFYEKAVLIALVVALMAMGWVVLPTSHQRWVAEITEQVRRGRPLLAGLVMTSFLWMIVYFSTLRETPPAHEFAQVPSLLGRTLTHGVVPGVVGGPWRWEMPLPGEPGLPWAHPPLALLIVAAVVVAAIIVVTLLWRSRSWLLWTVFVLVVIAEQLPILLARSTADTAPQVVQSFRYMPEVAVLFGITMLMFPLLTHVEPSRAKNYTRFRETLHAWHDKLPTAVALLSTIVVAGSLASTVTFNHLWRQNPTGPYLANAVRTISQHGGRLQPQPLAEHILSSVEYPNNLTSRVFGVLPQHPIFSTWTTTPALLDEQGVLRPAEVQPVTHLQGLPAQPAAGIPSGTSAGTSVGAPGGPSCLAAPVTGVSHPFTSPLVYYTWDVELHYTASISGTIEVTFDRGERVRVPVQAGTHTVWFRMAGAGGQMTVRLFDPAMVFCLNDAQVGSLALPPQK</sequence>
<accession>A0A0M4MLH5</accession>
<evidence type="ECO:0008006" key="6">
    <source>
        <dbReference type="Google" id="ProtNLM"/>
    </source>
</evidence>
<keyword evidence="1" id="KW-0812">Transmembrane</keyword>
<organism evidence="2 4">
    <name type="scientific">Lawsonella clevelandensis</name>
    <dbReference type="NCBI Taxonomy" id="1528099"/>
    <lineage>
        <taxon>Bacteria</taxon>
        <taxon>Bacillati</taxon>
        <taxon>Actinomycetota</taxon>
        <taxon>Actinomycetes</taxon>
        <taxon>Mycobacteriales</taxon>
        <taxon>Lawsonellaceae</taxon>
        <taxon>Lawsonella</taxon>
    </lineage>
</organism>
<dbReference type="STRING" id="1528099.AL705_05355"/>
<dbReference type="EMBL" id="CP012390">
    <property type="protein sequence ID" value="ALE19116.1"/>
    <property type="molecule type" value="Genomic_DNA"/>
</dbReference>
<reference evidence="3 5" key="3">
    <citation type="submission" date="2019-04" db="EMBL/GenBank/DDBJ databases">
        <authorList>
            <person name="Seth-Smith MB H."/>
            <person name="Seth-Smith H."/>
        </authorList>
    </citation>
    <scope>NUCLEOTIDE SEQUENCE [LARGE SCALE GENOMIC DNA]</scope>
    <source>
        <strain evidence="3">USB-603019</strain>
    </source>
</reference>
<keyword evidence="1" id="KW-0472">Membrane</keyword>
<evidence type="ECO:0000313" key="4">
    <source>
        <dbReference type="Proteomes" id="UP000068137"/>
    </source>
</evidence>
<evidence type="ECO:0000256" key="1">
    <source>
        <dbReference type="SAM" id="Phobius"/>
    </source>
</evidence>
<reference evidence="2" key="2">
    <citation type="journal article" date="2016" name="Int. J. Syst. Evol. Microbiol.">
        <title>Lawsonella clevelandensis gen. nov., sp. nov., a new member of the suborder Corynebacterineae isolated from human abscesses.</title>
        <authorList>
            <person name="Bell M.E."/>
            <person name="Bernard K.A."/>
            <person name="Harrington S.M."/>
            <person name="Patel N.B."/>
            <person name="Tucker T.A."/>
            <person name="Metcalfe M.G."/>
            <person name="McQuiston J.R."/>
        </authorList>
    </citation>
    <scope>NUCLEOTIDE SEQUENCE</scope>
    <source>
        <strain evidence="2">X1698</strain>
    </source>
</reference>
<gene>
    <name evidence="2" type="ORF">AL705_05355</name>
    <name evidence="3" type="ORF">LC603019_01056</name>
</gene>
<feature type="transmembrane region" description="Helical" evidence="1">
    <location>
        <begin position="227"/>
        <end position="245"/>
    </location>
</feature>
<keyword evidence="5" id="KW-1185">Reference proteome</keyword>
<dbReference type="EMBL" id="LR584267">
    <property type="protein sequence ID" value="VHO00962.1"/>
    <property type="molecule type" value="Genomic_DNA"/>
</dbReference>
<feature type="transmembrane region" description="Helical" evidence="1">
    <location>
        <begin position="84"/>
        <end position="103"/>
    </location>
</feature>
<proteinExistence type="predicted"/>
<name>A0A0M4MLH5_9ACTN</name>
<dbReference type="Proteomes" id="UP000324288">
    <property type="component" value="Chromosome"/>
</dbReference>
<feature type="transmembrane region" description="Helical" evidence="1">
    <location>
        <begin position="115"/>
        <end position="136"/>
    </location>
</feature>
<evidence type="ECO:0000313" key="5">
    <source>
        <dbReference type="Proteomes" id="UP000324288"/>
    </source>
</evidence>
<protein>
    <recommendedName>
        <fullName evidence="6">Glycosyltransferase RgtA/B/C/D-like domain-containing protein</fullName>
    </recommendedName>
</protein>
<feature type="transmembrane region" description="Helical" evidence="1">
    <location>
        <begin position="323"/>
        <end position="343"/>
    </location>
</feature>
<feature type="transmembrane region" description="Helical" evidence="1">
    <location>
        <begin position="298"/>
        <end position="318"/>
    </location>
</feature>
<dbReference type="AlphaFoldDB" id="A0A0M4MLH5"/>
<evidence type="ECO:0000313" key="3">
    <source>
        <dbReference type="EMBL" id="VHO00962.1"/>
    </source>
</evidence>
<feature type="transmembrane region" description="Helical" evidence="1">
    <location>
        <begin position="363"/>
        <end position="381"/>
    </location>
</feature>
<feature type="transmembrane region" description="Helical" evidence="1">
    <location>
        <begin position="12"/>
        <end position="32"/>
    </location>
</feature>